<gene>
    <name evidence="3" type="ORF">AJ78_09054</name>
</gene>
<protein>
    <recommendedName>
        <fullName evidence="2">PNPLA domain-containing protein</fullName>
    </recommendedName>
</protein>
<dbReference type="InterPro" id="IPR016035">
    <property type="entry name" value="Acyl_Trfase/lysoPLipase"/>
</dbReference>
<comment type="caution">
    <text evidence="3">The sequence shown here is derived from an EMBL/GenBank/DDBJ whole genome shotgun (WGS) entry which is preliminary data.</text>
</comment>
<keyword evidence="4" id="KW-1185">Reference proteome</keyword>
<reference evidence="3 4" key="1">
    <citation type="submission" date="2015-07" db="EMBL/GenBank/DDBJ databases">
        <title>Emmonsia species relationships and genome sequence.</title>
        <authorList>
            <consortium name="The Broad Institute Genomics Platform"/>
            <person name="Cuomo C.A."/>
            <person name="Munoz J.F."/>
            <person name="Imamovic A."/>
            <person name="Priest M.E."/>
            <person name="Young S."/>
            <person name="Clay O.K."/>
            <person name="McEwen J.G."/>
        </authorList>
    </citation>
    <scope>NUCLEOTIDE SEQUENCE [LARGE SCALE GENOMIC DNA]</scope>
    <source>
        <strain evidence="3 4">UAMH 9510</strain>
    </source>
</reference>
<evidence type="ECO:0000259" key="2">
    <source>
        <dbReference type="Pfam" id="PF01734"/>
    </source>
</evidence>
<evidence type="ECO:0000313" key="4">
    <source>
        <dbReference type="Proteomes" id="UP000182235"/>
    </source>
</evidence>
<name>A0A1J9NZD9_9EURO</name>
<proteinExistence type="predicted"/>
<dbReference type="Proteomes" id="UP000182235">
    <property type="component" value="Unassembled WGS sequence"/>
</dbReference>
<evidence type="ECO:0000256" key="1">
    <source>
        <dbReference type="ARBA" id="ARBA00023098"/>
    </source>
</evidence>
<dbReference type="GO" id="GO:0046486">
    <property type="term" value="P:glycerolipid metabolic process"/>
    <property type="evidence" value="ECO:0007669"/>
    <property type="project" value="UniProtKB-ARBA"/>
</dbReference>
<dbReference type="EMBL" id="LGRN01001434">
    <property type="protein sequence ID" value="OJD09480.1"/>
    <property type="molecule type" value="Genomic_DNA"/>
</dbReference>
<dbReference type="Pfam" id="PF01734">
    <property type="entry name" value="Patatin"/>
    <property type="match status" value="1"/>
</dbReference>
<sequence>MQDILGPELPVLSLTDFIAGTSSGGIIALNIEKCQHSVKVSKEAFCQLTKQFFSQDQRNSNRFDRLFGTWFSDGMYDARNLEEVLVGHFGTMRMLSTPPIKVLN</sequence>
<dbReference type="OrthoDB" id="194358at2759"/>
<feature type="domain" description="PNPLA" evidence="2">
    <location>
        <begin position="14"/>
        <end position="94"/>
    </location>
</feature>
<organism evidence="3 4">
    <name type="scientific">Emergomyces pasteurianus Ep9510</name>
    <dbReference type="NCBI Taxonomy" id="1447872"/>
    <lineage>
        <taxon>Eukaryota</taxon>
        <taxon>Fungi</taxon>
        <taxon>Dikarya</taxon>
        <taxon>Ascomycota</taxon>
        <taxon>Pezizomycotina</taxon>
        <taxon>Eurotiomycetes</taxon>
        <taxon>Eurotiomycetidae</taxon>
        <taxon>Onygenales</taxon>
        <taxon>Ajellomycetaceae</taxon>
        <taxon>Emergomyces</taxon>
    </lineage>
</organism>
<keyword evidence="1" id="KW-0443">Lipid metabolism</keyword>
<dbReference type="VEuPathDB" id="FungiDB:AJ78_09054"/>
<evidence type="ECO:0000313" key="3">
    <source>
        <dbReference type="EMBL" id="OJD09480.1"/>
    </source>
</evidence>
<accession>A0A1J9NZD9</accession>
<dbReference type="Gene3D" id="3.40.1090.10">
    <property type="entry name" value="Cytosolic phospholipase A2 catalytic domain"/>
    <property type="match status" value="1"/>
</dbReference>
<dbReference type="InterPro" id="IPR002641">
    <property type="entry name" value="PNPLA_dom"/>
</dbReference>
<dbReference type="AlphaFoldDB" id="A0A1J9NZD9"/>
<dbReference type="SUPFAM" id="SSF52151">
    <property type="entry name" value="FabD/lysophospholipase-like"/>
    <property type="match status" value="1"/>
</dbReference>